<accession>A0AAD4LD42</accession>
<feature type="non-terminal residue" evidence="1">
    <location>
        <position position="1"/>
    </location>
</feature>
<sequence>LTLPDFVRSRLPTAELAFLSACHTARMMDTSVSGEAFHLTSAVQHCRFRSMIEIMQAFADMAG</sequence>
<dbReference type="Proteomes" id="UP001201163">
    <property type="component" value="Unassembled WGS sequence"/>
</dbReference>
<feature type="non-terminal residue" evidence="1">
    <location>
        <position position="63"/>
    </location>
</feature>
<name>A0AAD4LD42_9AGAM</name>
<evidence type="ECO:0000313" key="1">
    <source>
        <dbReference type="EMBL" id="KAH8987033.1"/>
    </source>
</evidence>
<proteinExistence type="predicted"/>
<keyword evidence="2" id="KW-1185">Reference proteome</keyword>
<organism evidence="1 2">
    <name type="scientific">Lactarius akahatsu</name>
    <dbReference type="NCBI Taxonomy" id="416441"/>
    <lineage>
        <taxon>Eukaryota</taxon>
        <taxon>Fungi</taxon>
        <taxon>Dikarya</taxon>
        <taxon>Basidiomycota</taxon>
        <taxon>Agaricomycotina</taxon>
        <taxon>Agaricomycetes</taxon>
        <taxon>Russulales</taxon>
        <taxon>Russulaceae</taxon>
        <taxon>Lactarius</taxon>
    </lineage>
</organism>
<reference evidence="1" key="1">
    <citation type="submission" date="2022-01" db="EMBL/GenBank/DDBJ databases">
        <title>Comparative genomics reveals a dynamic genome evolution in the ectomycorrhizal milk-cap (Lactarius) mushrooms.</title>
        <authorList>
            <consortium name="DOE Joint Genome Institute"/>
            <person name="Lebreton A."/>
            <person name="Tang N."/>
            <person name="Kuo A."/>
            <person name="LaButti K."/>
            <person name="Drula E."/>
            <person name="Barry K."/>
            <person name="Clum A."/>
            <person name="Lipzen A."/>
            <person name="Mousain D."/>
            <person name="Ng V."/>
            <person name="Wang R."/>
            <person name="Wang X."/>
            <person name="Dai Y."/>
            <person name="Henrissat B."/>
            <person name="Grigoriev I.V."/>
            <person name="Guerin-Laguette A."/>
            <person name="Yu F."/>
            <person name="Martin F.M."/>
        </authorList>
    </citation>
    <scope>NUCLEOTIDE SEQUENCE</scope>
    <source>
        <strain evidence="1">QP</strain>
    </source>
</reference>
<dbReference type="AlphaFoldDB" id="A0AAD4LD42"/>
<dbReference type="EMBL" id="JAKELL010000050">
    <property type="protein sequence ID" value="KAH8987033.1"/>
    <property type="molecule type" value="Genomic_DNA"/>
</dbReference>
<protein>
    <recommendedName>
        <fullName evidence="3">CHAT domain-containing protein</fullName>
    </recommendedName>
</protein>
<evidence type="ECO:0008006" key="3">
    <source>
        <dbReference type="Google" id="ProtNLM"/>
    </source>
</evidence>
<gene>
    <name evidence="1" type="ORF">EDB92DRAFT_1757157</name>
</gene>
<evidence type="ECO:0000313" key="2">
    <source>
        <dbReference type="Proteomes" id="UP001201163"/>
    </source>
</evidence>
<comment type="caution">
    <text evidence="1">The sequence shown here is derived from an EMBL/GenBank/DDBJ whole genome shotgun (WGS) entry which is preliminary data.</text>
</comment>